<dbReference type="InterPro" id="IPR000182">
    <property type="entry name" value="GNAT_dom"/>
</dbReference>
<protein>
    <submittedName>
        <fullName evidence="4">GNAT family N-acetyltransferase</fullName>
    </submittedName>
</protein>
<comment type="caution">
    <text evidence="4">The sequence shown here is derived from an EMBL/GenBank/DDBJ whole genome shotgun (WGS) entry which is preliminary data.</text>
</comment>
<feature type="domain" description="N-acetyltransferase" evidence="3">
    <location>
        <begin position="16"/>
        <end position="156"/>
    </location>
</feature>
<dbReference type="Pfam" id="PF13673">
    <property type="entry name" value="Acetyltransf_10"/>
    <property type="match status" value="1"/>
</dbReference>
<keyword evidence="2" id="KW-0012">Acyltransferase</keyword>
<evidence type="ECO:0000259" key="3">
    <source>
        <dbReference type="PROSITE" id="PS51186"/>
    </source>
</evidence>
<dbReference type="CDD" id="cd04301">
    <property type="entry name" value="NAT_SF"/>
    <property type="match status" value="1"/>
</dbReference>
<dbReference type="InterPro" id="IPR051556">
    <property type="entry name" value="N-term/lysine_N-AcTrnsfr"/>
</dbReference>
<evidence type="ECO:0000313" key="4">
    <source>
        <dbReference type="EMBL" id="HEX70149.1"/>
    </source>
</evidence>
<sequence length="162" mass="18577">MTVLKDTTASEHRPAIQVRAVRTAEDLEAVYAIREEVFHHEQQLTPYVRDDPDDAFSLNVLATIEDRPVGTGRVTLFGDEAQVAWVAVLGPYRRHGVGRAIMEHLIRWSQAQGARYVTLNAQTHALDFYRRLGFEPVGRRFYMGHIEHQVMILDLRSRPERG</sequence>
<dbReference type="GO" id="GO:0016747">
    <property type="term" value="F:acyltransferase activity, transferring groups other than amino-acyl groups"/>
    <property type="evidence" value="ECO:0007669"/>
    <property type="project" value="InterPro"/>
</dbReference>
<dbReference type="EMBL" id="DSID01000217">
    <property type="protein sequence ID" value="HEX70149.1"/>
    <property type="molecule type" value="Genomic_DNA"/>
</dbReference>
<name>A0A7C2W7M7_9BACT</name>
<dbReference type="SUPFAM" id="SSF55729">
    <property type="entry name" value="Acyl-CoA N-acyltransferases (Nat)"/>
    <property type="match status" value="1"/>
</dbReference>
<accession>A0A7C2W7M7</accession>
<dbReference type="PANTHER" id="PTHR42919:SF8">
    <property type="entry name" value="N-ALPHA-ACETYLTRANSFERASE 50"/>
    <property type="match status" value="1"/>
</dbReference>
<keyword evidence="1 4" id="KW-0808">Transferase</keyword>
<evidence type="ECO:0000256" key="1">
    <source>
        <dbReference type="ARBA" id="ARBA00022679"/>
    </source>
</evidence>
<dbReference type="InterPro" id="IPR016181">
    <property type="entry name" value="Acyl_CoA_acyltransferase"/>
</dbReference>
<dbReference type="Gene3D" id="3.40.630.30">
    <property type="match status" value="1"/>
</dbReference>
<gene>
    <name evidence="4" type="ORF">ENP13_02765</name>
</gene>
<dbReference type="AlphaFoldDB" id="A0A7C2W7M7"/>
<dbReference type="PROSITE" id="PS51186">
    <property type="entry name" value="GNAT"/>
    <property type="match status" value="1"/>
</dbReference>
<evidence type="ECO:0000256" key="2">
    <source>
        <dbReference type="ARBA" id="ARBA00023315"/>
    </source>
</evidence>
<organism evidence="4">
    <name type="scientific">Thermorudis sp</name>
    <dbReference type="NCBI Taxonomy" id="1969470"/>
    <lineage>
        <taxon>Bacteria</taxon>
        <taxon>Pseudomonadati</taxon>
        <taxon>Thermomicrobiota</taxon>
        <taxon>Thermomicrobia</taxon>
        <taxon>Thermomicrobia incertae sedis</taxon>
        <taxon>Thermorudis</taxon>
    </lineage>
</organism>
<dbReference type="PANTHER" id="PTHR42919">
    <property type="entry name" value="N-ALPHA-ACETYLTRANSFERASE"/>
    <property type="match status" value="1"/>
</dbReference>
<proteinExistence type="predicted"/>
<reference evidence="4" key="1">
    <citation type="journal article" date="2020" name="mSystems">
        <title>Genome- and Community-Level Interaction Insights into Carbon Utilization and Element Cycling Functions of Hydrothermarchaeota in Hydrothermal Sediment.</title>
        <authorList>
            <person name="Zhou Z."/>
            <person name="Liu Y."/>
            <person name="Xu W."/>
            <person name="Pan J."/>
            <person name="Luo Z.H."/>
            <person name="Li M."/>
        </authorList>
    </citation>
    <scope>NUCLEOTIDE SEQUENCE [LARGE SCALE GENOMIC DNA]</scope>
    <source>
        <strain evidence="4">SpSt-192</strain>
    </source>
</reference>